<keyword evidence="9 10" id="KW-0472">Membrane</keyword>
<dbReference type="InterPro" id="IPR015943">
    <property type="entry name" value="WD40/YVTN_repeat-like_dom_sf"/>
</dbReference>
<keyword evidence="8 10" id="KW-1133">Transmembrane helix</keyword>
<dbReference type="Gene3D" id="2.130.10.10">
    <property type="entry name" value="YVTN repeat-like/Quinoprotein amine dehydrogenase"/>
    <property type="match status" value="1"/>
</dbReference>
<protein>
    <recommendedName>
        <fullName evidence="10">Guanine nucleotide-exchange factor SEC12</fullName>
    </recommendedName>
</protein>
<keyword evidence="2 10" id="KW-0853">WD repeat</keyword>
<comment type="function">
    <text evidence="10">Guanine nucleotide-exchange factor (GEF) required for the formation or budding of transport vesicles from the ER.</text>
</comment>
<dbReference type="GO" id="GO:0005789">
    <property type="term" value="C:endoplasmic reticulum membrane"/>
    <property type="evidence" value="ECO:0007669"/>
    <property type="project" value="UniProtKB-SubCell"/>
</dbReference>
<evidence type="ECO:0000256" key="8">
    <source>
        <dbReference type="ARBA" id="ARBA00022989"/>
    </source>
</evidence>
<feature type="transmembrane region" description="Helical" evidence="10">
    <location>
        <begin position="492"/>
        <end position="513"/>
    </location>
</feature>
<keyword evidence="1 10" id="KW-0813">Transport</keyword>
<dbReference type="GO" id="GO:0000139">
    <property type="term" value="C:Golgi membrane"/>
    <property type="evidence" value="ECO:0007669"/>
    <property type="project" value="UniProtKB-SubCell"/>
</dbReference>
<evidence type="ECO:0000256" key="10">
    <source>
        <dbReference type="RuleBase" id="RU369019"/>
    </source>
</evidence>
<reference evidence="11 12" key="1">
    <citation type="submission" date="2023-08" db="EMBL/GenBank/DDBJ databases">
        <title>Black Yeasts Isolated from many extreme environments.</title>
        <authorList>
            <person name="Coleine C."/>
            <person name="Stajich J.E."/>
            <person name="Selbmann L."/>
        </authorList>
    </citation>
    <scope>NUCLEOTIDE SEQUENCE [LARGE SCALE GENOMIC DNA]</scope>
    <source>
        <strain evidence="11 12">CCFEE 5910</strain>
    </source>
</reference>
<dbReference type="PANTHER" id="PTHR23284:SF0">
    <property type="entry name" value="PROLACTIN REGULATORY ELEMENT-BINDING PROTEIN"/>
    <property type="match status" value="1"/>
</dbReference>
<keyword evidence="3 10" id="KW-0812">Transmembrane</keyword>
<sequence length="712" mass="77787">MSVPDSGKYLCHANAASSSKMTAQFFSNLLFTKPDIRTAKRQLDYPLYAADFDPLNHHFLLVGGGGGSSSTGVPNKITLLDTSNRSEIKEVSEVIIPAEEDSVASLRVADSDPQSLLAYAGINSSQKDQRTGKNEHFRSFRVPLPARRKVDGGEVTVKNLMVEPVQSLARTSLFKSATGLKNECYQRVLKLSPPIVDEFVPAGRDGLEKPTKTLKRRLVTIASGLAEQNEVITFPAEESPSRGNVISRLGLEKEEANDVDLTSVDDTGSAYVLGYCTDHILNLQQLAGAKGTRNSDGIPVFETATGPQGRSKIRALRFLNSRYLLLLQNRVNRSGVELIVFKISKDYAQVQQVLVKYINNMKQAVGLDTCTLSKDEGGSQQFVVSVAGQDSSLQTYTLDYVGGRGMTPFKQYADFVDVHSGPITKISFSNFISPSLPITGDTPPQYIRLATVGVDKQVIVQTLPLRPSPATGSGKTRPRYVLVAASQFGSTLYSLFVGFAILILGLSVVLAFLELRGAIPPIIGTTRFLPQRWQEQYGRSYPYAHDNPGPVIPESMPAAAQSVIDRIKLSEATPIIEKLEEIQDRAKLAAATPIIEQMQEMQSSIPSLETVQDTLVGLVSHKSSNDEHTDKAVIVRDAANLGGELSAEMRHEAEIVKEGTLKRWEHLTQEDQRTWKQKLKDAGHWTEQQGETVLKGVFFGQLAGIVGNMVGG</sequence>
<dbReference type="GO" id="GO:0005085">
    <property type="term" value="F:guanyl-nucleotide exchange factor activity"/>
    <property type="evidence" value="ECO:0007669"/>
    <property type="project" value="InterPro"/>
</dbReference>
<dbReference type="InterPro" id="IPR045260">
    <property type="entry name" value="Sec12-like"/>
</dbReference>
<evidence type="ECO:0000256" key="6">
    <source>
        <dbReference type="ARBA" id="ARBA00022892"/>
    </source>
</evidence>
<evidence type="ECO:0000313" key="11">
    <source>
        <dbReference type="EMBL" id="KAK5090057.1"/>
    </source>
</evidence>
<dbReference type="GO" id="GO:0015031">
    <property type="term" value="P:protein transport"/>
    <property type="evidence" value="ECO:0007669"/>
    <property type="project" value="UniProtKB-KW"/>
</dbReference>
<comment type="caution">
    <text evidence="11">The sequence shown here is derived from an EMBL/GenBank/DDBJ whole genome shotgun (WGS) entry which is preliminary data.</text>
</comment>
<keyword evidence="6" id="KW-0931">ER-Golgi transport</keyword>
<organism evidence="11 12">
    <name type="scientific">Lithohypha guttulata</name>
    <dbReference type="NCBI Taxonomy" id="1690604"/>
    <lineage>
        <taxon>Eukaryota</taxon>
        <taxon>Fungi</taxon>
        <taxon>Dikarya</taxon>
        <taxon>Ascomycota</taxon>
        <taxon>Pezizomycotina</taxon>
        <taxon>Eurotiomycetes</taxon>
        <taxon>Chaetothyriomycetidae</taxon>
        <taxon>Chaetothyriales</taxon>
        <taxon>Trichomeriaceae</taxon>
        <taxon>Lithohypha</taxon>
    </lineage>
</organism>
<keyword evidence="5 10" id="KW-0256">Endoplasmic reticulum</keyword>
<evidence type="ECO:0000256" key="3">
    <source>
        <dbReference type="ARBA" id="ARBA00022692"/>
    </source>
</evidence>
<evidence type="ECO:0000256" key="5">
    <source>
        <dbReference type="ARBA" id="ARBA00022824"/>
    </source>
</evidence>
<evidence type="ECO:0000256" key="7">
    <source>
        <dbReference type="ARBA" id="ARBA00022927"/>
    </source>
</evidence>
<accession>A0AAN7Y975</accession>
<dbReference type="GO" id="GO:0006888">
    <property type="term" value="P:endoplasmic reticulum to Golgi vesicle-mediated transport"/>
    <property type="evidence" value="ECO:0007669"/>
    <property type="project" value="UniProtKB-UniRule"/>
</dbReference>
<dbReference type="GO" id="GO:0003400">
    <property type="term" value="P:regulation of COPII vesicle coating"/>
    <property type="evidence" value="ECO:0007669"/>
    <property type="project" value="UniProtKB-UniRule"/>
</dbReference>
<dbReference type="Proteomes" id="UP001309876">
    <property type="component" value="Unassembled WGS sequence"/>
</dbReference>
<dbReference type="AlphaFoldDB" id="A0AAN7Y975"/>
<keyword evidence="7 10" id="KW-0653">Protein transport</keyword>
<name>A0AAN7Y975_9EURO</name>
<proteinExistence type="inferred from homology"/>
<keyword evidence="12" id="KW-1185">Reference proteome</keyword>
<dbReference type="EMBL" id="JAVRRJ010000001">
    <property type="protein sequence ID" value="KAK5090057.1"/>
    <property type="molecule type" value="Genomic_DNA"/>
</dbReference>
<keyword evidence="4 10" id="KW-0677">Repeat</keyword>
<evidence type="ECO:0000313" key="12">
    <source>
        <dbReference type="Proteomes" id="UP001309876"/>
    </source>
</evidence>
<gene>
    <name evidence="11" type="ORF">LTR05_000226</name>
</gene>
<dbReference type="PANTHER" id="PTHR23284">
    <property type="entry name" value="PROLACTIN REGULATORY ELEMENT BINDING PROTEIN"/>
    <property type="match status" value="1"/>
</dbReference>
<evidence type="ECO:0000256" key="2">
    <source>
        <dbReference type="ARBA" id="ARBA00022574"/>
    </source>
</evidence>
<comment type="similarity">
    <text evidence="10">Belongs to the WD repeat SEC12 family.</text>
</comment>
<evidence type="ECO:0000256" key="1">
    <source>
        <dbReference type="ARBA" id="ARBA00022448"/>
    </source>
</evidence>
<evidence type="ECO:0000256" key="9">
    <source>
        <dbReference type="ARBA" id="ARBA00023136"/>
    </source>
</evidence>
<comment type="subcellular location">
    <subcellularLocation>
        <location evidence="10">Endoplasmic reticulum membrane</location>
        <topology evidence="10">Single-pass type II membrane protein</topology>
    </subcellularLocation>
    <subcellularLocation>
        <location evidence="10">Golgi apparatus membrane</location>
        <topology evidence="10">Single-pass type II membrane protein</topology>
    </subcellularLocation>
</comment>
<evidence type="ECO:0000256" key="4">
    <source>
        <dbReference type="ARBA" id="ARBA00022737"/>
    </source>
</evidence>